<dbReference type="InterPro" id="IPR014717">
    <property type="entry name" value="Transl_elong_EF1B/ribsomal_bS6"/>
</dbReference>
<comment type="similarity">
    <text evidence="1">Belongs to the bacterial ribosomal protein bS6 family.</text>
</comment>
<feature type="compositionally biased region" description="Basic and acidic residues" evidence="2">
    <location>
        <begin position="105"/>
        <end position="121"/>
    </location>
</feature>
<dbReference type="InterPro" id="IPR000529">
    <property type="entry name" value="Ribosomal_bS6"/>
</dbReference>
<dbReference type="GO" id="GO:0070181">
    <property type="term" value="F:small ribosomal subunit rRNA binding"/>
    <property type="evidence" value="ECO:0007669"/>
    <property type="project" value="TreeGrafter"/>
</dbReference>
<gene>
    <name evidence="3" type="ORF">METZ01_LOCUS60914</name>
</gene>
<dbReference type="GO" id="GO:0005737">
    <property type="term" value="C:cytoplasm"/>
    <property type="evidence" value="ECO:0007669"/>
    <property type="project" value="UniProtKB-ARBA"/>
</dbReference>
<name>A0A381SVK5_9ZZZZ</name>
<dbReference type="PANTHER" id="PTHR21011">
    <property type="entry name" value="MITOCHONDRIAL 28S RIBOSOMAL PROTEIN S6"/>
    <property type="match status" value="1"/>
</dbReference>
<dbReference type="PANTHER" id="PTHR21011:SF1">
    <property type="entry name" value="SMALL RIBOSOMAL SUBUNIT PROTEIN BS6M"/>
    <property type="match status" value="1"/>
</dbReference>
<organism evidence="3">
    <name type="scientific">marine metagenome</name>
    <dbReference type="NCBI Taxonomy" id="408172"/>
    <lineage>
        <taxon>unclassified sequences</taxon>
        <taxon>metagenomes</taxon>
        <taxon>ecological metagenomes</taxon>
    </lineage>
</organism>
<evidence type="ECO:0000256" key="2">
    <source>
        <dbReference type="SAM" id="MobiDB-lite"/>
    </source>
</evidence>
<feature type="region of interest" description="Disordered" evidence="2">
    <location>
        <begin position="105"/>
        <end position="268"/>
    </location>
</feature>
<dbReference type="InterPro" id="IPR020814">
    <property type="entry name" value="Ribosomal_S6_plastid/chlpt"/>
</dbReference>
<feature type="compositionally biased region" description="Low complexity" evidence="2">
    <location>
        <begin position="228"/>
        <end position="247"/>
    </location>
</feature>
<dbReference type="Pfam" id="PF01250">
    <property type="entry name" value="Ribosomal_S6"/>
    <property type="match status" value="1"/>
</dbReference>
<sequence length="268" mass="27726">MPSDRQYELIYIVAPVATDAEVEGLHGEIKGHIETLGGSVESTEVWGRRKLAYPIDRYGEGIYVAQLINGPGGMVSEIERRLRVRDQVLRHLTVRVDEDIRKARCAAEKRRSTSNRRREARGMAPAPEVTAPAVWDVGLPGRPTPATDAAPVSDATVEPAPSTDAAPVSDAAVEPAPSTDAAPVSDAAVEPAPSTDAAPVSDAAVEAAPSTDAAPVSDAAVEPAPSTDAAPVSDAAVEAAPSAEPDATITTEDAGATAADVKTLEVEE</sequence>
<accession>A0A381SVK5</accession>
<proteinExistence type="inferred from homology"/>
<evidence type="ECO:0000256" key="1">
    <source>
        <dbReference type="ARBA" id="ARBA00009512"/>
    </source>
</evidence>
<dbReference type="GO" id="GO:0006412">
    <property type="term" value="P:translation"/>
    <property type="evidence" value="ECO:0007669"/>
    <property type="project" value="InterPro"/>
</dbReference>
<dbReference type="InterPro" id="IPR035980">
    <property type="entry name" value="Ribosomal_bS6_sf"/>
</dbReference>
<dbReference type="CDD" id="cd00473">
    <property type="entry name" value="bS6"/>
    <property type="match status" value="1"/>
</dbReference>
<dbReference type="EMBL" id="UINC01003639">
    <property type="protein sequence ID" value="SVA08060.1"/>
    <property type="molecule type" value="Genomic_DNA"/>
</dbReference>
<dbReference type="Gene3D" id="3.30.70.60">
    <property type="match status" value="1"/>
</dbReference>
<dbReference type="HAMAP" id="MF_00360">
    <property type="entry name" value="Ribosomal_bS6"/>
    <property type="match status" value="1"/>
</dbReference>
<dbReference type="AlphaFoldDB" id="A0A381SVK5"/>
<dbReference type="GO" id="GO:0003735">
    <property type="term" value="F:structural constituent of ribosome"/>
    <property type="evidence" value="ECO:0007669"/>
    <property type="project" value="InterPro"/>
</dbReference>
<feature type="compositionally biased region" description="Low complexity" evidence="2">
    <location>
        <begin position="196"/>
        <end position="210"/>
    </location>
</feature>
<reference evidence="3" key="1">
    <citation type="submission" date="2018-05" db="EMBL/GenBank/DDBJ databases">
        <authorList>
            <person name="Lanie J.A."/>
            <person name="Ng W.-L."/>
            <person name="Kazmierczak K.M."/>
            <person name="Andrzejewski T.M."/>
            <person name="Davidsen T.M."/>
            <person name="Wayne K.J."/>
            <person name="Tettelin H."/>
            <person name="Glass J.I."/>
            <person name="Rusch D."/>
            <person name="Podicherti R."/>
            <person name="Tsui H.-C.T."/>
            <person name="Winkler M.E."/>
        </authorList>
    </citation>
    <scope>NUCLEOTIDE SEQUENCE</scope>
</reference>
<dbReference type="SUPFAM" id="SSF54995">
    <property type="entry name" value="Ribosomal protein S6"/>
    <property type="match status" value="1"/>
</dbReference>
<evidence type="ECO:0000313" key="3">
    <source>
        <dbReference type="EMBL" id="SVA08060.1"/>
    </source>
</evidence>
<evidence type="ECO:0008006" key="4">
    <source>
        <dbReference type="Google" id="ProtNLM"/>
    </source>
</evidence>
<dbReference type="NCBIfam" id="TIGR00166">
    <property type="entry name" value="S6"/>
    <property type="match status" value="1"/>
</dbReference>
<dbReference type="GO" id="GO:0005840">
    <property type="term" value="C:ribosome"/>
    <property type="evidence" value="ECO:0007669"/>
    <property type="project" value="InterPro"/>
</dbReference>
<protein>
    <recommendedName>
        <fullName evidence="4">30S ribosomal protein S6</fullName>
    </recommendedName>
</protein>